<dbReference type="Pfam" id="PF20169">
    <property type="entry name" value="DUF6537"/>
    <property type="match status" value="1"/>
</dbReference>
<dbReference type="Gene3D" id="3.40.920.10">
    <property type="entry name" value="Pyruvate-ferredoxin oxidoreductase, PFOR, domain III"/>
    <property type="match status" value="1"/>
</dbReference>
<feature type="domain" description="DUF6537" evidence="3">
    <location>
        <begin position="943"/>
        <end position="1134"/>
    </location>
</feature>
<protein>
    <submittedName>
        <fullName evidence="4">Indolepyruvate ferredoxin oxidoreductase family protein</fullName>
    </submittedName>
</protein>
<dbReference type="InterPro" id="IPR051457">
    <property type="entry name" value="2-oxoacid:Fd_oxidoreductase"/>
</dbReference>
<dbReference type="SUPFAM" id="SSF52518">
    <property type="entry name" value="Thiamin diphosphate-binding fold (THDP-binding)"/>
    <property type="match status" value="2"/>
</dbReference>
<feature type="domain" description="Pyruvate/ketoisovalerate oxidoreductase catalytic" evidence="2">
    <location>
        <begin position="726"/>
        <end position="911"/>
    </location>
</feature>
<dbReference type="InterPro" id="IPR046667">
    <property type="entry name" value="DUF6537"/>
</dbReference>
<dbReference type="RefSeq" id="WP_276267239.1">
    <property type="nucleotide sequence ID" value="NZ_JARJLM010000465.1"/>
</dbReference>
<evidence type="ECO:0000256" key="1">
    <source>
        <dbReference type="ARBA" id="ARBA00023002"/>
    </source>
</evidence>
<dbReference type="InterPro" id="IPR019752">
    <property type="entry name" value="Pyrv/ketoisovalerate_OxRed_cat"/>
</dbReference>
<accession>A0ABT6AW99</accession>
<dbReference type="Proteomes" id="UP001216674">
    <property type="component" value="Unassembled WGS sequence"/>
</dbReference>
<dbReference type="PANTHER" id="PTHR48084">
    <property type="entry name" value="2-OXOGLUTARATE OXIDOREDUCTASE SUBUNIT KORB-RELATED"/>
    <property type="match status" value="1"/>
</dbReference>
<dbReference type="NCBIfam" id="NF009589">
    <property type="entry name" value="PRK13030.1"/>
    <property type="match status" value="1"/>
</dbReference>
<comment type="caution">
    <text evidence="4">The sequence shown here is derived from an EMBL/GenBank/DDBJ whole genome shotgun (WGS) entry which is preliminary data.</text>
</comment>
<dbReference type="EMBL" id="JARJLM010000465">
    <property type="protein sequence ID" value="MDF3836897.1"/>
    <property type="molecule type" value="Genomic_DNA"/>
</dbReference>
<dbReference type="Pfam" id="PF01558">
    <property type="entry name" value="POR"/>
    <property type="match status" value="1"/>
</dbReference>
<name>A0ABT6AW99_9BURK</name>
<gene>
    <name evidence="4" type="ORF">P3W85_28685</name>
</gene>
<evidence type="ECO:0000313" key="4">
    <source>
        <dbReference type="EMBL" id="MDF3836897.1"/>
    </source>
</evidence>
<dbReference type="Gene3D" id="3.40.50.970">
    <property type="match status" value="1"/>
</dbReference>
<dbReference type="PANTHER" id="PTHR48084:SF3">
    <property type="entry name" value="SUBUNIT OF PYRUVATE:FLAVODOXIN OXIDOREDUCTASE"/>
    <property type="match status" value="1"/>
</dbReference>
<dbReference type="NCBIfam" id="NF009588">
    <property type="entry name" value="PRK13029.1"/>
    <property type="match status" value="1"/>
</dbReference>
<keyword evidence="1" id="KW-0560">Oxidoreductase</keyword>
<keyword evidence="5" id="KW-1185">Reference proteome</keyword>
<sequence length="1150" mass="122721">MNARTDPSALQSPRLEDRFEQAAGRVFLTGNQAILRIALDQRRIDTQLGKNTGGFISGYRGSPLGRLDMELWRIEPLLQAANVRFQPGVNEDLAATAVWGTQYVGSFPGAKVDGVFGIWYGKGPGVDRSGDPLKHGNLAGTSAAGGVLVLAGDDHSAKSSTTAHQSDFSLIAAGIPVLYPANVQDIIDFGLRGIEMSRYSGCWVGLKLVTDVVESAGDVEVGQLVPVSGLPPADASLHIKAFEMAPAAEERLYVRKLPAVVQFARAAGLNRLVWPGPAARVGIVTAGKSYADTMQALQRLGIDAVSPHGAALRVLKIGMVWPLEDEIVRAFAHGLDTILVIEEKRPLLESQLKSILFDARLQRPPVVRGKFEGAPEWSASRGAPVLPICNELSVLQIAEAIQGLLGLDVPPANVPVACAEGAAAPLRRPSFCAGCPHNTSTRVLDGSRALAGIGCHTIAMLNDPGKTHTVSHMGGEGMMWMGQAPFTSEAHVFANMGDGTYFHSGYLAIRQALAANLRMTYKLLFNGFVSMTGGQPVDGELSVDKAVAQLRAEGARKIVVVTDDVAAYDGRRRAALGVPVYDRAMLEAVQRELREYPGLSVLVYDQACATERRRLRKRGKLPDPQVRTYIDPEVCEGCGDCGDQSGCLAIEPLETALGRKRKINQSSCNKDLSCVRGFCPSFVTLHGARPRQPQSGAQAGLKIPALPDPAIPGDFEPMALLVAGIGGTGVVTIGAILTMAAHLDGKAGSSLDITGLSQKYGAVGSHVRIAPSAALLHAARIGAAEADVLLGCDLIVAAGADSLSRLRPGSARAFVGTEIVPTSDFTRQPDWSADEADLKHRLTEALGARAEFIDVAALAQQLLGDAILSNMLLLGYAWQKGSIPVHRAAMEKAIQLNGVATDTNLSAFSLGRWLAHDSVAVRRLLAPAQVVHLPVPAGGSLAGLIEDRAGRLAGYQNRALASRYRQRVEAVQRALAGRSDADALVRQVATQYFRVLAVKDEFEVARLYTRPAFLQSLRNGFEGDFKLNFHLAGGPFGKLDTVSGKISKTAVGGWILPVFRLLASVRFLRGSWLDPFARGSEAVLNRRVRDAYEDDLDALGGAAAQWPAQRLRELLGWPASVRGYGHVRERQAQAGFARRAKAREAVSGPD</sequence>
<evidence type="ECO:0000259" key="3">
    <source>
        <dbReference type="Pfam" id="PF20169"/>
    </source>
</evidence>
<dbReference type="CDD" id="cd07034">
    <property type="entry name" value="TPP_PYR_PFOR_IOR-alpha_like"/>
    <property type="match status" value="1"/>
</dbReference>
<organism evidence="4 5">
    <name type="scientific">Cupriavidus basilensis</name>
    <dbReference type="NCBI Taxonomy" id="68895"/>
    <lineage>
        <taxon>Bacteria</taxon>
        <taxon>Pseudomonadati</taxon>
        <taxon>Pseudomonadota</taxon>
        <taxon>Betaproteobacteria</taxon>
        <taxon>Burkholderiales</taxon>
        <taxon>Burkholderiaceae</taxon>
        <taxon>Cupriavidus</taxon>
    </lineage>
</organism>
<dbReference type="SUPFAM" id="SSF52922">
    <property type="entry name" value="TK C-terminal domain-like"/>
    <property type="match status" value="1"/>
</dbReference>
<dbReference type="InterPro" id="IPR002869">
    <property type="entry name" value="Pyrv_flavodox_OxRed_cen"/>
</dbReference>
<dbReference type="InterPro" id="IPR009014">
    <property type="entry name" value="Transketo_C/PFOR_II"/>
</dbReference>
<evidence type="ECO:0000313" key="5">
    <source>
        <dbReference type="Proteomes" id="UP001216674"/>
    </source>
</evidence>
<dbReference type="InterPro" id="IPR002880">
    <property type="entry name" value="Pyrv_Fd/Flavodoxin_OxRdtase_N"/>
</dbReference>
<dbReference type="SUPFAM" id="SSF53323">
    <property type="entry name" value="Pyruvate-ferredoxin oxidoreductase, PFOR, domain III"/>
    <property type="match status" value="1"/>
</dbReference>
<dbReference type="InterPro" id="IPR029061">
    <property type="entry name" value="THDP-binding"/>
</dbReference>
<proteinExistence type="predicted"/>
<reference evidence="4 5" key="1">
    <citation type="submission" date="2023-03" db="EMBL/GenBank/DDBJ databases">
        <title>Draft assemblies of triclosan tolerant bacteria isolated from returned activated sludge.</title>
        <authorList>
            <person name="Van Hamelsveld S."/>
        </authorList>
    </citation>
    <scope>NUCLEOTIDE SEQUENCE [LARGE SCALE GENOMIC DNA]</scope>
    <source>
        <strain evidence="4 5">GW210010_S58</strain>
    </source>
</reference>
<evidence type="ECO:0000259" key="2">
    <source>
        <dbReference type="Pfam" id="PF01558"/>
    </source>
</evidence>